<sequence>MEKLKSRTRGRPRYDELDGNADDVFKQIASEALDRNETAPLWVQLKNRIQDAIASKSLRPNSRMPSETALCEIFDVSKPVVRAALAALSVEGHVVKMPRKGMFISQPRQDVDFMTSNLSVFGDLTAKGHLVTTKTFEFYRAKANENEQSVFGIPPEGDVVRVTRVYYCDGRPITHTRISLPGYKLPGMEKLDIDNRSIFQTIREQYGLTVQRAERWFTAELPDADTTTRMGIPENTPLIAIESIAYDHDGGALEYYRAFYNSAVARIHLRIDS</sequence>
<accession>A0A248UN82</accession>
<dbReference type="PROSITE" id="PS50949">
    <property type="entry name" value="HTH_GNTR"/>
    <property type="match status" value="1"/>
</dbReference>
<dbReference type="InterPro" id="IPR036390">
    <property type="entry name" value="WH_DNA-bd_sf"/>
</dbReference>
<keyword evidence="2" id="KW-0238">DNA-binding</keyword>
<dbReference type="SUPFAM" id="SSF46785">
    <property type="entry name" value="Winged helix' DNA-binding domain"/>
    <property type="match status" value="1"/>
</dbReference>
<dbReference type="GO" id="GO:0003677">
    <property type="term" value="F:DNA binding"/>
    <property type="evidence" value="ECO:0007669"/>
    <property type="project" value="UniProtKB-KW"/>
</dbReference>
<proteinExistence type="predicted"/>
<evidence type="ECO:0000256" key="1">
    <source>
        <dbReference type="ARBA" id="ARBA00023015"/>
    </source>
</evidence>
<protein>
    <submittedName>
        <fullName evidence="5">UTRA domain protein</fullName>
    </submittedName>
</protein>
<keyword evidence="3" id="KW-0804">Transcription</keyword>
<organism evidence="5 6">
    <name type="scientific">Ochrobactrum quorumnocens</name>
    <dbReference type="NCBI Taxonomy" id="271865"/>
    <lineage>
        <taxon>Bacteria</taxon>
        <taxon>Pseudomonadati</taxon>
        <taxon>Pseudomonadota</taxon>
        <taxon>Alphaproteobacteria</taxon>
        <taxon>Hyphomicrobiales</taxon>
        <taxon>Brucellaceae</taxon>
        <taxon>Brucella/Ochrobactrum group</taxon>
        <taxon>Ochrobactrum</taxon>
    </lineage>
</organism>
<dbReference type="GO" id="GO:0045892">
    <property type="term" value="P:negative regulation of DNA-templated transcription"/>
    <property type="evidence" value="ECO:0007669"/>
    <property type="project" value="TreeGrafter"/>
</dbReference>
<dbReference type="SMART" id="SM00345">
    <property type="entry name" value="HTH_GNTR"/>
    <property type="match status" value="1"/>
</dbReference>
<dbReference type="OrthoDB" id="9028214at2"/>
<dbReference type="KEGG" id="och:CES85_3531"/>
<dbReference type="PANTHER" id="PTHR44846">
    <property type="entry name" value="MANNOSYL-D-GLYCERATE TRANSPORT/METABOLISM SYSTEM REPRESSOR MNGR-RELATED"/>
    <property type="match status" value="1"/>
</dbReference>
<dbReference type="InterPro" id="IPR028978">
    <property type="entry name" value="Chorismate_lyase_/UTRA_dom_sf"/>
</dbReference>
<dbReference type="Pfam" id="PF00392">
    <property type="entry name" value="GntR"/>
    <property type="match status" value="1"/>
</dbReference>
<dbReference type="PANTHER" id="PTHR44846:SF1">
    <property type="entry name" value="MANNOSYL-D-GLYCERATE TRANSPORT_METABOLISM SYSTEM REPRESSOR MNGR-RELATED"/>
    <property type="match status" value="1"/>
</dbReference>
<feature type="domain" description="HTH gntR-type" evidence="4">
    <location>
        <begin position="39"/>
        <end position="107"/>
    </location>
</feature>
<gene>
    <name evidence="5" type="ORF">CES85_3531</name>
</gene>
<keyword evidence="5" id="KW-0614">Plasmid</keyword>
<dbReference type="InterPro" id="IPR036388">
    <property type="entry name" value="WH-like_DNA-bd_sf"/>
</dbReference>
<geneLocation type="plasmid" evidence="5 6">
    <name>unnamed1</name>
</geneLocation>
<dbReference type="InterPro" id="IPR000524">
    <property type="entry name" value="Tscrpt_reg_HTH_GntR"/>
</dbReference>
<dbReference type="Gene3D" id="3.40.1410.10">
    <property type="entry name" value="Chorismate lyase-like"/>
    <property type="match status" value="1"/>
</dbReference>
<dbReference type="SMART" id="SM00866">
    <property type="entry name" value="UTRA"/>
    <property type="match status" value="1"/>
</dbReference>
<dbReference type="Gene3D" id="1.10.10.10">
    <property type="entry name" value="Winged helix-like DNA-binding domain superfamily/Winged helix DNA-binding domain"/>
    <property type="match status" value="1"/>
</dbReference>
<dbReference type="Pfam" id="PF07702">
    <property type="entry name" value="UTRA"/>
    <property type="match status" value="1"/>
</dbReference>
<dbReference type="InterPro" id="IPR050679">
    <property type="entry name" value="Bact_HTH_transcr_reg"/>
</dbReference>
<evidence type="ECO:0000256" key="2">
    <source>
        <dbReference type="ARBA" id="ARBA00023125"/>
    </source>
</evidence>
<name>A0A248UN82_9HYPH</name>
<dbReference type="SUPFAM" id="SSF64288">
    <property type="entry name" value="Chorismate lyase-like"/>
    <property type="match status" value="1"/>
</dbReference>
<evidence type="ECO:0000313" key="6">
    <source>
        <dbReference type="Proteomes" id="UP000215256"/>
    </source>
</evidence>
<dbReference type="GO" id="GO:0003700">
    <property type="term" value="F:DNA-binding transcription factor activity"/>
    <property type="evidence" value="ECO:0007669"/>
    <property type="project" value="InterPro"/>
</dbReference>
<dbReference type="PRINTS" id="PR00035">
    <property type="entry name" value="HTHGNTR"/>
</dbReference>
<dbReference type="EMBL" id="CP022605">
    <property type="protein sequence ID" value="ASV87769.1"/>
    <property type="molecule type" value="Genomic_DNA"/>
</dbReference>
<dbReference type="InterPro" id="IPR011663">
    <property type="entry name" value="UTRA"/>
</dbReference>
<evidence type="ECO:0000259" key="4">
    <source>
        <dbReference type="PROSITE" id="PS50949"/>
    </source>
</evidence>
<dbReference type="AlphaFoldDB" id="A0A248UN82"/>
<reference evidence="5 6" key="1">
    <citation type="submission" date="2017-07" db="EMBL/GenBank/DDBJ databases">
        <title>Phylogenetic study on the rhizospheric bacterium Ochrobactrum sp. A44.</title>
        <authorList>
            <person name="Krzyzanowska D.M."/>
            <person name="Ossowicki A."/>
            <person name="Rajewska M."/>
            <person name="Maciag T."/>
            <person name="Kaczynski Z."/>
            <person name="Czerwicka M."/>
            <person name="Jafra S."/>
        </authorList>
    </citation>
    <scope>NUCLEOTIDE SEQUENCE [LARGE SCALE GENOMIC DNA]</scope>
    <source>
        <strain evidence="5 6">A44</strain>
        <plasmid evidence="5 6">unnamed1</plasmid>
    </source>
</reference>
<evidence type="ECO:0000313" key="5">
    <source>
        <dbReference type="EMBL" id="ASV87769.1"/>
    </source>
</evidence>
<keyword evidence="1" id="KW-0805">Transcription regulation</keyword>
<dbReference type="Proteomes" id="UP000215256">
    <property type="component" value="Plasmid unnamed1"/>
</dbReference>
<dbReference type="CDD" id="cd07377">
    <property type="entry name" value="WHTH_GntR"/>
    <property type="match status" value="1"/>
</dbReference>
<evidence type="ECO:0000256" key="3">
    <source>
        <dbReference type="ARBA" id="ARBA00023163"/>
    </source>
</evidence>